<dbReference type="Proteomes" id="UP000532247">
    <property type="component" value="Unassembled WGS sequence"/>
</dbReference>
<evidence type="ECO:0000313" key="1">
    <source>
        <dbReference type="EMBL" id="NOI07377.1"/>
    </source>
</evidence>
<reference evidence="1 2" key="1">
    <citation type="submission" date="2019-09" db="EMBL/GenBank/DDBJ databases">
        <title>Draft genome sequencing and comparative genomics of hatchery-associated Vibrios.</title>
        <authorList>
            <person name="Kehlet-Delgado H."/>
            <person name="Mueller R.S."/>
        </authorList>
    </citation>
    <scope>NUCLEOTIDE SEQUENCE [LARGE SCALE GENOMIC DNA]</scope>
    <source>
        <strain evidence="1 2">081416A</strain>
    </source>
</reference>
<dbReference type="EMBL" id="VTYF01000001">
    <property type="protein sequence ID" value="NOI07377.1"/>
    <property type="molecule type" value="Genomic_DNA"/>
</dbReference>
<dbReference type="RefSeq" id="WP_171345311.1">
    <property type="nucleotide sequence ID" value="NZ_VTYF01000001.1"/>
</dbReference>
<organism evidence="1 2">
    <name type="scientific">Vibrio alginolyticus</name>
    <dbReference type="NCBI Taxonomy" id="663"/>
    <lineage>
        <taxon>Bacteria</taxon>
        <taxon>Pseudomonadati</taxon>
        <taxon>Pseudomonadota</taxon>
        <taxon>Gammaproteobacteria</taxon>
        <taxon>Vibrionales</taxon>
        <taxon>Vibrionaceae</taxon>
        <taxon>Vibrio</taxon>
    </lineage>
</organism>
<dbReference type="AlphaFoldDB" id="A0A7Y4EVL9"/>
<name>A0A7Y4EVL9_VIBAL</name>
<comment type="caution">
    <text evidence="1">The sequence shown here is derived from an EMBL/GenBank/DDBJ whole genome shotgun (WGS) entry which is preliminary data.</text>
</comment>
<accession>A0A7Y4EVL9</accession>
<evidence type="ECO:0000313" key="2">
    <source>
        <dbReference type="Proteomes" id="UP000532247"/>
    </source>
</evidence>
<dbReference type="PROSITE" id="PS51257">
    <property type="entry name" value="PROKAR_LIPOPROTEIN"/>
    <property type="match status" value="1"/>
</dbReference>
<evidence type="ECO:0008006" key="3">
    <source>
        <dbReference type="Google" id="ProtNLM"/>
    </source>
</evidence>
<proteinExistence type="predicted"/>
<gene>
    <name evidence="1" type="ORF">F0254_00680</name>
</gene>
<protein>
    <recommendedName>
        <fullName evidence="3">Lipoprotein</fullName>
    </recommendedName>
</protein>
<sequence length="324" mass="35907">MEFLRTTLSLGMASVLTACASGPNIADKKDSSIALQITTSAGSHKIFHDSSVRKDQVGDVGLTGYVGSTLLGWQLGSAMTGFGLALLADSTHGWEYTNFITYLDANEVSGLDKAQICEVVANKMTDSISTDKDVLQTYTNIQLKDSNRLMPREAHYNGGSYICADGYKVSDSDSIKNRMYFRNDNYVVGSVINIRSVQKPVSSELFSNELQAKLPSDEVVVVRFNFNSSFISHLLTEHQPKEGYFSSDGFIMSPRITLPPATFISLPRKQYIRKGEYLPLVSMVRDNDNAYLFIKPESYSQQSISLTDYHEQISSTYSGIINIK</sequence>